<feature type="coiled-coil region" evidence="1">
    <location>
        <begin position="254"/>
        <end position="288"/>
    </location>
</feature>
<dbReference type="EMBL" id="JBJXVJ010000001">
    <property type="protein sequence ID" value="MFN1215792.1"/>
    <property type="molecule type" value="Genomic_DNA"/>
</dbReference>
<accession>A0ABW9JZ52</accession>
<feature type="domain" description="GmrSD restriction endonucleases N-terminal" evidence="2">
    <location>
        <begin position="35"/>
        <end position="188"/>
    </location>
</feature>
<comment type="caution">
    <text evidence="3">The sequence shown here is derived from an EMBL/GenBank/DDBJ whole genome shotgun (WGS) entry which is preliminary data.</text>
</comment>
<dbReference type="PANTHER" id="PTHR39639:SF1">
    <property type="entry name" value="DUF262 DOMAIN-CONTAINING PROTEIN"/>
    <property type="match status" value="1"/>
</dbReference>
<gene>
    <name evidence="3" type="ORF">ACKW6Q_02285</name>
</gene>
<keyword evidence="4" id="KW-1185">Reference proteome</keyword>
<organism evidence="3 4">
    <name type="scientific">Chryseobacterium kwangjuense</name>
    <dbReference type="NCBI Taxonomy" id="267125"/>
    <lineage>
        <taxon>Bacteria</taxon>
        <taxon>Pseudomonadati</taxon>
        <taxon>Bacteroidota</taxon>
        <taxon>Flavobacteriia</taxon>
        <taxon>Flavobacteriales</taxon>
        <taxon>Weeksellaceae</taxon>
        <taxon>Chryseobacterium group</taxon>
        <taxon>Chryseobacterium</taxon>
    </lineage>
</organism>
<keyword evidence="1" id="KW-0175">Coiled coil</keyword>
<dbReference type="InterPro" id="IPR004919">
    <property type="entry name" value="GmrSD_N"/>
</dbReference>
<dbReference type="RefSeq" id="WP_409355568.1">
    <property type="nucleotide sequence ID" value="NZ_JBJXVJ010000001.1"/>
</dbReference>
<reference evidence="3 4" key="1">
    <citation type="submission" date="2024-12" db="EMBL/GenBank/DDBJ databases">
        <title>Draft genome sequence of Chryseobacterium kwangjuense AG447.</title>
        <authorList>
            <person name="Cheptsov V.S."/>
            <person name="Belov A."/>
            <person name="Zavarzina A.G."/>
        </authorList>
    </citation>
    <scope>NUCLEOTIDE SEQUENCE [LARGE SCALE GENOMIC DNA]</scope>
    <source>
        <strain evidence="3 4">AG447</strain>
    </source>
</reference>
<evidence type="ECO:0000256" key="1">
    <source>
        <dbReference type="SAM" id="Coils"/>
    </source>
</evidence>
<evidence type="ECO:0000313" key="3">
    <source>
        <dbReference type="EMBL" id="MFN1215792.1"/>
    </source>
</evidence>
<evidence type="ECO:0000313" key="4">
    <source>
        <dbReference type="Proteomes" id="UP001634154"/>
    </source>
</evidence>
<evidence type="ECO:0000259" key="2">
    <source>
        <dbReference type="Pfam" id="PF03235"/>
    </source>
</evidence>
<protein>
    <submittedName>
        <fullName evidence="3">DUF262 domain-containing protein</fullName>
    </submittedName>
</protein>
<feature type="domain" description="GmrSD restriction endonucleases N-terminal" evidence="2">
    <location>
        <begin position="415"/>
        <end position="562"/>
    </location>
</feature>
<dbReference type="Proteomes" id="UP001634154">
    <property type="component" value="Unassembled WGS sequence"/>
</dbReference>
<dbReference type="PANTHER" id="PTHR39639">
    <property type="entry name" value="CHROMOSOME 16, WHOLE GENOME SHOTGUN SEQUENCE"/>
    <property type="match status" value="1"/>
</dbReference>
<proteinExistence type="predicted"/>
<dbReference type="Pfam" id="PF03235">
    <property type="entry name" value="GmrSD_N"/>
    <property type="match status" value="2"/>
</dbReference>
<name>A0ABW9JZ52_9FLAO</name>
<sequence length="779" mass="92418">MNNSNIKKYSSTINKNFQEIFKKCLKIEARTISIKTLLSERNLKRINYSPYYQRNYVWDKTKQSFFIESVILGTEIPPLIFYKSGLKVEVIDGRQRFETLKKFKENDFKLNGRGLMSLEFLSNKSFNTLDENFREIFWSSNIRIFEFEIINYPELTSEIEDKIKKEIFRRYNTGITPLTSSEVDNAKYIDDNLTQAFNHYIEHNQSFAEKMYKMFISADSIETLPKEELSNFFRKSYILNRFPITKYAGGSNRIETLDLLYDFATQEIEDISNELKKYIAQIQRVNLIFDSISLIDDRLRTKLIYECILWAIRILDIEKVDYELDNNKIAKHYLDNISKYEVIESHYYGNILKRFSDTATFFNKISGFDFSLYIRDTDFKQAIKDKLNNQRENNSKITQFNNLRYNKPAPISTPIEEIITDVRSNKYLIRPAYQRQEKISEFKASSIIESILLGINLPPLFIFKKMDGVKEVIDGQQRLLSILGFLGEEYKNEYNKSILTKKNNFKLKGLKILNDINGYTYGKLNEEYKDKILDFTIDIIIIEEALNEKFDATDLFIRLNNKPYPIKENSFEMWNSTVDGEVIQKIKKITNDNIDWFFVKETADNVEERNDRMENEEFVTSLSYLTYHCVDRKLGFDKVVGFFQRIDEITCRLKYKTGLTEFLVRLENEAIEKTNFLDSIEKTSHIIDSLKVFFNNQNLKENLNEILNVENKSSFRRSLQDFYIMWIYLLSFEKYAQINNEKILGIQELLKEFRNVNGTIIDSDFVERYKNKLQNLYKS</sequence>